<feature type="compositionally biased region" description="Acidic residues" evidence="7">
    <location>
        <begin position="44"/>
        <end position="57"/>
    </location>
</feature>
<dbReference type="Pfam" id="PF00505">
    <property type="entry name" value="HMG_box"/>
    <property type="match status" value="1"/>
</dbReference>
<reference evidence="9" key="1">
    <citation type="submission" date="2017-07" db="EMBL/GenBank/DDBJ databases">
        <authorList>
            <person name="Mikheyev A."/>
            <person name="Grau M."/>
        </authorList>
    </citation>
    <scope>NUCLEOTIDE SEQUENCE</scope>
    <source>
        <tissue evidence="9">Venom_gland</tissue>
    </source>
</reference>
<dbReference type="InterPro" id="IPR036910">
    <property type="entry name" value="HMG_box_dom_sf"/>
</dbReference>
<evidence type="ECO:0000313" key="9">
    <source>
        <dbReference type="EMBL" id="LAA24673.1"/>
    </source>
</evidence>
<protein>
    <recommendedName>
        <fullName evidence="8">HMG box domain-containing protein</fullName>
    </recommendedName>
</protein>
<dbReference type="PANTHER" id="PTHR13059:SF10">
    <property type="entry name" value="HMG BOX TRANSCRIPTION FACTOR BBX"/>
    <property type="match status" value="1"/>
</dbReference>
<evidence type="ECO:0000256" key="6">
    <source>
        <dbReference type="PROSITE-ProRule" id="PRU00267"/>
    </source>
</evidence>
<organism evidence="9">
    <name type="scientific">Micrurus carvalhoi</name>
    <dbReference type="NCBI Taxonomy" id="3147026"/>
    <lineage>
        <taxon>Eukaryota</taxon>
        <taxon>Metazoa</taxon>
        <taxon>Chordata</taxon>
        <taxon>Craniata</taxon>
        <taxon>Vertebrata</taxon>
        <taxon>Euteleostomi</taxon>
        <taxon>Lepidosauria</taxon>
        <taxon>Squamata</taxon>
        <taxon>Bifurcata</taxon>
        <taxon>Unidentata</taxon>
        <taxon>Episquamata</taxon>
        <taxon>Toxicofera</taxon>
        <taxon>Serpentes</taxon>
        <taxon>Colubroidea</taxon>
        <taxon>Elapidae</taxon>
        <taxon>Elapinae</taxon>
        <taxon>Micrurus</taxon>
    </lineage>
</organism>
<evidence type="ECO:0000256" key="3">
    <source>
        <dbReference type="ARBA" id="ARBA00023125"/>
    </source>
</evidence>
<dbReference type="GO" id="GO:0000981">
    <property type="term" value="F:DNA-binding transcription factor activity, RNA polymerase II-specific"/>
    <property type="evidence" value="ECO:0007669"/>
    <property type="project" value="TreeGrafter"/>
</dbReference>
<proteinExistence type="predicted"/>
<feature type="compositionally biased region" description="Basic and acidic residues" evidence="7">
    <location>
        <begin position="11"/>
        <end position="23"/>
    </location>
</feature>
<feature type="domain" description="HMG box" evidence="8">
    <location>
        <begin position="85"/>
        <end position="153"/>
    </location>
</feature>
<accession>A0A2H6N4Z0</accession>
<dbReference type="GO" id="GO:0000977">
    <property type="term" value="F:RNA polymerase II transcription regulatory region sequence-specific DNA binding"/>
    <property type="evidence" value="ECO:0007669"/>
    <property type="project" value="TreeGrafter"/>
</dbReference>
<evidence type="ECO:0000256" key="2">
    <source>
        <dbReference type="ARBA" id="ARBA00023015"/>
    </source>
</evidence>
<keyword evidence="3 6" id="KW-0238">DNA-binding</keyword>
<evidence type="ECO:0000256" key="4">
    <source>
        <dbReference type="ARBA" id="ARBA00023163"/>
    </source>
</evidence>
<dbReference type="SMART" id="SM00398">
    <property type="entry name" value="HMG"/>
    <property type="match status" value="1"/>
</dbReference>
<dbReference type="Gene3D" id="1.10.30.10">
    <property type="entry name" value="High mobility group box domain"/>
    <property type="match status" value="1"/>
</dbReference>
<dbReference type="InterPro" id="IPR052412">
    <property type="entry name" value="CC-Dev_Transcription_Reg"/>
</dbReference>
<keyword evidence="5 6" id="KW-0539">Nucleus</keyword>
<dbReference type="AlphaFoldDB" id="A0A2H6N4Z0"/>
<keyword evidence="1" id="KW-0597">Phosphoprotein</keyword>
<evidence type="ECO:0000256" key="5">
    <source>
        <dbReference type="ARBA" id="ARBA00023242"/>
    </source>
</evidence>
<keyword evidence="2" id="KW-0805">Transcription regulation</keyword>
<feature type="DNA-binding region" description="HMG box" evidence="6">
    <location>
        <begin position="85"/>
        <end position="153"/>
    </location>
</feature>
<dbReference type="InterPro" id="IPR009071">
    <property type="entry name" value="HMG_box_dom"/>
</dbReference>
<reference evidence="9" key="2">
    <citation type="submission" date="2017-12" db="EMBL/GenBank/DDBJ databases">
        <title>Coralsnake Venomics: Analyses of Venom Gland Transcriptomes and Proteomes of Six Brazilian Taxa.</title>
        <authorList>
            <person name="Aird S.D."/>
            <person name="Jorge da Silva N."/>
            <person name="Qiu L."/>
            <person name="Villar-Briones A."/>
            <person name="Aparecida-Saddi V."/>
            <person name="Campos-Telles M.P."/>
            <person name="Grau M."/>
            <person name="Mikheyev A.S."/>
        </authorList>
    </citation>
    <scope>NUCLEOTIDE SEQUENCE</scope>
    <source>
        <tissue evidence="9">Venom_gland</tissue>
    </source>
</reference>
<dbReference type="SUPFAM" id="SSF47095">
    <property type="entry name" value="HMG-box"/>
    <property type="match status" value="1"/>
</dbReference>
<feature type="region of interest" description="Disordered" evidence="7">
    <location>
        <begin position="1"/>
        <end position="86"/>
    </location>
</feature>
<sequence>MQVTVMKGSNRNKDHSTDGEGTGKRPKRKCLQWHPLLAKKIPDFSEEEEEEEDEEDIEKIQILSADSLDHDADETEDEESSEQRARRPMNAFLLFCKRHRSLVRQEHPRLDNRGATKILADWWSLLEPKEKQKYTDMAKEVYNNTINRSLNYILFIFLI</sequence>
<evidence type="ECO:0000256" key="1">
    <source>
        <dbReference type="ARBA" id="ARBA00022553"/>
    </source>
</evidence>
<evidence type="ECO:0000259" key="8">
    <source>
        <dbReference type="PROSITE" id="PS50118"/>
    </source>
</evidence>
<evidence type="ECO:0000256" key="7">
    <source>
        <dbReference type="SAM" id="MobiDB-lite"/>
    </source>
</evidence>
<dbReference type="PANTHER" id="PTHR13059">
    <property type="entry name" value="HMG-BOX TRANSCRIPTION FACTOR BBX"/>
    <property type="match status" value="1"/>
</dbReference>
<dbReference type="EMBL" id="IACI01057582">
    <property type="protein sequence ID" value="LAA24673.1"/>
    <property type="molecule type" value="Transcribed_RNA"/>
</dbReference>
<dbReference type="GO" id="GO:0005634">
    <property type="term" value="C:nucleus"/>
    <property type="evidence" value="ECO:0007669"/>
    <property type="project" value="UniProtKB-UniRule"/>
</dbReference>
<dbReference type="PROSITE" id="PS50118">
    <property type="entry name" value="HMG_BOX_2"/>
    <property type="match status" value="1"/>
</dbReference>
<name>A0A2H6N4Z0_9SAUR</name>
<feature type="compositionally biased region" description="Acidic residues" evidence="7">
    <location>
        <begin position="71"/>
        <end position="80"/>
    </location>
</feature>
<keyword evidence="4" id="KW-0804">Transcription</keyword>